<comment type="caution">
    <text evidence="1">The sequence shown here is derived from an EMBL/GenBank/DDBJ whole genome shotgun (WGS) entry which is preliminary data.</text>
</comment>
<keyword evidence="2" id="KW-1185">Reference proteome</keyword>
<organism evidence="1 2">
    <name type="scientific">Spironucleus salmonicida</name>
    <dbReference type="NCBI Taxonomy" id="348837"/>
    <lineage>
        <taxon>Eukaryota</taxon>
        <taxon>Metamonada</taxon>
        <taxon>Diplomonadida</taxon>
        <taxon>Hexamitidae</taxon>
        <taxon>Hexamitinae</taxon>
        <taxon>Spironucleus</taxon>
    </lineage>
</organism>
<protein>
    <submittedName>
        <fullName evidence="1">Uncharacterized protein</fullName>
    </submittedName>
</protein>
<dbReference type="KEGG" id="ssao:94300264"/>
<reference evidence="1 2" key="1">
    <citation type="journal article" date="2014" name="PLoS Genet.">
        <title>The Genome of Spironucleus salmonicida Highlights a Fish Pathogen Adapted to Fluctuating Environments.</title>
        <authorList>
            <person name="Xu F."/>
            <person name="Jerlstrom-Hultqvist J."/>
            <person name="Einarsson E."/>
            <person name="Astvaldsson A."/>
            <person name="Svard S.G."/>
            <person name="Andersson J.O."/>
        </authorList>
    </citation>
    <scope>NUCLEOTIDE SEQUENCE [LARGE SCALE GENOMIC DNA]</scope>
    <source>
        <strain evidence="1 2">ATCC 50377</strain>
    </source>
</reference>
<sequence length="135" mass="15638">MRPQFLKHAPFKLMKPLILLHNINVKAINLNNAQNPPIISNKLISRQISFIQDLSFHIQSFVSDGTAMEQLNALGEFEHTVRLDIILNQKLNQKLDTLDQLVCELQTQIQRFQKDIDSSISSLQQDQTLKRRILH</sequence>
<dbReference type="GeneID" id="94300264"/>
<dbReference type="Proteomes" id="UP000018208">
    <property type="component" value="Unassembled WGS sequence"/>
</dbReference>
<gene>
    <name evidence="1" type="ORF">SS50377_26241</name>
</gene>
<evidence type="ECO:0000313" key="2">
    <source>
        <dbReference type="Proteomes" id="UP000018208"/>
    </source>
</evidence>
<dbReference type="RefSeq" id="XP_067762812.1">
    <property type="nucleotide sequence ID" value="XM_067910056.1"/>
</dbReference>
<evidence type="ECO:0000313" key="1">
    <source>
        <dbReference type="EMBL" id="KAH0572039.1"/>
    </source>
</evidence>
<proteinExistence type="predicted"/>
<accession>A0A9P8LPE0</accession>
<dbReference type="AlphaFoldDB" id="A0A9P8LPE0"/>
<dbReference type="EMBL" id="AUWU02000006">
    <property type="protein sequence ID" value="KAH0572039.1"/>
    <property type="molecule type" value="Genomic_DNA"/>
</dbReference>
<name>A0A9P8LPE0_9EUKA</name>